<name>A0ABX7S9K4_9BACT</name>
<evidence type="ECO:0000313" key="2">
    <source>
        <dbReference type="Proteomes" id="UP000671862"/>
    </source>
</evidence>
<dbReference type="RefSeq" id="WP_207567288.1">
    <property type="nucleotide sequence ID" value="NZ_CP071446.1"/>
</dbReference>
<evidence type="ECO:0000313" key="1">
    <source>
        <dbReference type="EMBL" id="QTA38571.1"/>
    </source>
</evidence>
<accession>A0ABX7S9K4</accession>
<organism evidence="1 2">
    <name type="scientific">Thermosipho ferrireducens</name>
    <dbReference type="NCBI Taxonomy" id="2571116"/>
    <lineage>
        <taxon>Bacteria</taxon>
        <taxon>Thermotogati</taxon>
        <taxon>Thermotogota</taxon>
        <taxon>Thermotogae</taxon>
        <taxon>Thermotogales</taxon>
        <taxon>Fervidobacteriaceae</taxon>
        <taxon>Thermosipho</taxon>
    </lineage>
</organism>
<dbReference type="Proteomes" id="UP000671862">
    <property type="component" value="Chromosome"/>
</dbReference>
<protein>
    <submittedName>
        <fullName evidence="1">Uncharacterized protein</fullName>
    </submittedName>
</protein>
<dbReference type="EMBL" id="CP071446">
    <property type="protein sequence ID" value="QTA38571.1"/>
    <property type="molecule type" value="Genomic_DNA"/>
</dbReference>
<gene>
    <name evidence="1" type="ORF">JYK00_03395</name>
</gene>
<reference evidence="1 2" key="1">
    <citation type="submission" date="2021-03" db="EMBL/GenBank/DDBJ databases">
        <title>Thermosipho ferrireducens sp.nov., an anaerobic thermophilic iron-reducing bacterium isolated from a deep-sea hydrothermal sulfide deposits.</title>
        <authorList>
            <person name="Zeng X."/>
            <person name="Chen Y."/>
            <person name="Shao Z."/>
        </authorList>
    </citation>
    <scope>NUCLEOTIDE SEQUENCE [LARGE SCALE GENOMIC DNA]</scope>
    <source>
        <strain evidence="1 2">JL129W03</strain>
    </source>
</reference>
<proteinExistence type="predicted"/>
<keyword evidence="2" id="KW-1185">Reference proteome</keyword>
<sequence length="417" mass="49075">MNLKNKKSIIKTLKTVYEKINSGKLSQYWENFSPLPIAFYNDSHVYIIGLDKPPENFEEEQGVFVGPWNERFVGNTAINYNGKYIGIWDLSTVEEFETFAFFYSKIVHEIFHGFQFLNNDKRFANEFLAFQYPYTPENISLRILERKYLLKAVFENNKKLKMENLQKFVIYREKRRELIGSFLDYELGLESMEGTAMYVEYRGLLDESNLPKDFIIALFGQNLAKVKDLSNFRASCYSSGMYISLILDYITPDWKTNYTTSQKYLYNFLLDNINFPIKHKDLHVDEQTKELAQRLIEKYRNSINKAFETFEKNSGHKIILEGNFNLAGFDPMNIIKQGNKLLHKNFLKVKLKGKELFIKGPVMSELENEIWQYKKIIFFSNKKPEITSEKNIMIEELGNIQGNLIKTKNEVIIKLNT</sequence>